<keyword evidence="1" id="KW-0175">Coiled coil</keyword>
<dbReference type="EMBL" id="CP003620">
    <property type="protein sequence ID" value="AFZ11518.1"/>
    <property type="molecule type" value="Genomic_DNA"/>
</dbReference>
<accession>K9VTW4</accession>
<dbReference type="OrthoDB" id="511245at2"/>
<keyword evidence="3" id="KW-1185">Reference proteome</keyword>
<reference evidence="2 3" key="1">
    <citation type="submission" date="2012-06" db="EMBL/GenBank/DDBJ databases">
        <title>Finished chromosome of genome of Crinalium epipsammum PCC 9333.</title>
        <authorList>
            <consortium name="US DOE Joint Genome Institute"/>
            <person name="Gugger M."/>
            <person name="Coursin T."/>
            <person name="Rippka R."/>
            <person name="Tandeau De Marsac N."/>
            <person name="Huntemann M."/>
            <person name="Wei C.-L."/>
            <person name="Han J."/>
            <person name="Detter J.C."/>
            <person name="Han C."/>
            <person name="Tapia R."/>
            <person name="Davenport K."/>
            <person name="Daligault H."/>
            <person name="Erkkila T."/>
            <person name="Gu W."/>
            <person name="Munk A.C.C."/>
            <person name="Teshima H."/>
            <person name="Xu Y."/>
            <person name="Chain P."/>
            <person name="Chen A."/>
            <person name="Krypides N."/>
            <person name="Mavromatis K."/>
            <person name="Markowitz V."/>
            <person name="Szeto E."/>
            <person name="Ivanova N."/>
            <person name="Mikhailova N."/>
            <person name="Ovchinnikova G."/>
            <person name="Pagani I."/>
            <person name="Pati A."/>
            <person name="Goodwin L."/>
            <person name="Peters L."/>
            <person name="Pitluck S."/>
            <person name="Woyke T."/>
            <person name="Kerfeld C."/>
        </authorList>
    </citation>
    <scope>NUCLEOTIDE SEQUENCE [LARGE SCALE GENOMIC DNA]</scope>
    <source>
        <strain evidence="2 3">PCC 9333</strain>
    </source>
</reference>
<sequence length="202" mass="21337">MDSSLVPQQRVRNPGTEFGGQDSYIDIEYHYVRENAHEQAVRRAQQELHQAKQRLKKMERNIGPAMQSGSCAAIDVAGQFVHNSKPWRLGQVVGFWSMLIGLCTIGGWAWNAAVGGTAAAGNSAALPANAPTAMKFGHGVVNVGKPVAGAVFAGASQSVDRGVRVQLTGSAEQVRNVAVPTNVTPSSSTFVPVVPIANYAGQ</sequence>
<dbReference type="eggNOG" id="ENOG50349KS">
    <property type="taxonomic scope" value="Bacteria"/>
</dbReference>
<organism evidence="2 3">
    <name type="scientific">Crinalium epipsammum PCC 9333</name>
    <dbReference type="NCBI Taxonomy" id="1173022"/>
    <lineage>
        <taxon>Bacteria</taxon>
        <taxon>Bacillati</taxon>
        <taxon>Cyanobacteriota</taxon>
        <taxon>Cyanophyceae</taxon>
        <taxon>Gomontiellales</taxon>
        <taxon>Gomontiellaceae</taxon>
        <taxon>Crinalium</taxon>
    </lineage>
</organism>
<dbReference type="RefSeq" id="WP_015201652.1">
    <property type="nucleotide sequence ID" value="NC_019753.1"/>
</dbReference>
<dbReference type="KEGG" id="cep:Cri9333_0568"/>
<dbReference type="HOGENOM" id="CLU_1352753_0_0_3"/>
<name>K9VTW4_9CYAN</name>
<dbReference type="STRING" id="1173022.Cri9333_0568"/>
<dbReference type="AlphaFoldDB" id="K9VTW4"/>
<protein>
    <submittedName>
        <fullName evidence="2">Uncharacterized protein</fullName>
    </submittedName>
</protein>
<feature type="coiled-coil region" evidence="1">
    <location>
        <begin position="34"/>
        <end position="61"/>
    </location>
</feature>
<evidence type="ECO:0000313" key="3">
    <source>
        <dbReference type="Proteomes" id="UP000010472"/>
    </source>
</evidence>
<evidence type="ECO:0000313" key="2">
    <source>
        <dbReference type="EMBL" id="AFZ11518.1"/>
    </source>
</evidence>
<gene>
    <name evidence="2" type="ORF">Cri9333_0568</name>
</gene>
<proteinExistence type="predicted"/>
<dbReference type="Proteomes" id="UP000010472">
    <property type="component" value="Chromosome"/>
</dbReference>
<evidence type="ECO:0000256" key="1">
    <source>
        <dbReference type="SAM" id="Coils"/>
    </source>
</evidence>